<dbReference type="InterPro" id="IPR000089">
    <property type="entry name" value="Biotin_lipoyl"/>
</dbReference>
<evidence type="ECO:0000256" key="7">
    <source>
        <dbReference type="ARBA" id="ARBA00007317"/>
    </source>
</evidence>
<sequence length="1023" mass="112085">MTLYRFRNCKLLRNHALIIDDLWIRNGRIVDPEKIFFDEKILADIEYDCQGILIAPGYIDLQINGAFGHDFSSPDTASEAVLIDVARKLTSHGVTAFLPTIVSSNTDAYKTILPKYKRRAGSAKDGAAILGMHLEGPFIDKEKHGAHRTECLLKAPHGTEDLLACYGSFDNVSIVTLAPEIPNMIEKVIPELVDRYGLVVSIGHSVASLDEGERAVCSGARFITHLFNAMLGFHHRHPNLLGLLTSHRVPATTVIHYGLIADGIHTHSATIRLAHRVHPQGLVLVTDALDALGLPEGIHRLGPQEIAVKNKRATIAGTETLCGSIASMSECVQNMRQALLDGETNKCDVKNLSENDKDKFIVDSIEAATLHPALVLHIESQKGTLSYGADADFIFLDDKLNVLSTFIAGEQAWTITDEWSINNIRINPNKKFMSRSPKVYLTRRETFSASHRLHSILLSDSDNIQIFNKCNNPNGHGHNYVLEVTVIGHIDDNTGMVMNISDLKELIQIYVLNILDHKHLDLDVEYFRTKSIIDMSHIVSLRSASLRALRSNSTTRLAVAAVAKCTTYPNRSNFHQQQCSFSTLPLSPTRIFSTQNNSFTKRTLSDQTLGVGSSHGSLYALTRCLHTSSIRFDLVNVVTPSFPESVKDGGIRFLKKVGDAVAVDETIAEIETDKTNLSVNAPTAGVITSLIVKDGDSVISGAQIAVIDTSGVGVKPAASGKPAETTDAAKTKEEPSKASAASSGPAPRTTPSVPTVPKGPLRETPTSQISVTPATQMQTATGIDPHKITGTRSETRVKMSRMRLKIAERLKEAQNTCAMLTTFNEIDMSNMVEFRKKYAEQFLKRHNMKLGFMSAFVKASACALVDNPIVNAVIDGNETVYRDYVDISVAVASPKGLVVPVIRNVEKMNYADIERTISEYGEKAKKGTLAIEDMDGGTFTISNGGVFGSLFGTPIINPPQSAILGMHGIFDRPVAVNGKIEIRPMMYVALTYDHRILDGRDAVLFLRKIKQYVEDSRSIFLDI</sequence>
<feature type="domain" description="Lipoyl-binding" evidence="32">
    <location>
        <begin position="634"/>
        <end position="708"/>
    </location>
</feature>
<evidence type="ECO:0000259" key="32">
    <source>
        <dbReference type="PROSITE" id="PS50968"/>
    </source>
</evidence>
<dbReference type="Gene3D" id="3.30.559.10">
    <property type="entry name" value="Chloramphenicol acetyltransferase-like domain"/>
    <property type="match status" value="1"/>
</dbReference>
<keyword evidence="16" id="KW-0808">Transferase</keyword>
<evidence type="ECO:0000256" key="8">
    <source>
        <dbReference type="ARBA" id="ARBA00009164"/>
    </source>
</evidence>
<dbReference type="OrthoDB" id="10264777at2759"/>
<dbReference type="Gene3D" id="2.40.50.100">
    <property type="match status" value="1"/>
</dbReference>
<evidence type="ECO:0000256" key="19">
    <source>
        <dbReference type="ARBA" id="ARBA00022823"/>
    </source>
</evidence>
<dbReference type="Proteomes" id="UP000663834">
    <property type="component" value="Unassembled WGS sequence"/>
</dbReference>
<feature type="region of interest" description="Disordered" evidence="31">
    <location>
        <begin position="713"/>
        <end position="793"/>
    </location>
</feature>
<reference evidence="33" key="1">
    <citation type="submission" date="2021-02" db="EMBL/GenBank/DDBJ databases">
        <authorList>
            <person name="Nowell W R."/>
        </authorList>
    </citation>
    <scope>NUCLEOTIDE SEQUENCE</scope>
</reference>
<comment type="similarity">
    <text evidence="9">Belongs to the metallo-dependent hydrolases superfamily. NagA family.</text>
</comment>
<dbReference type="GO" id="GO:0006729">
    <property type="term" value="P:tetrahydrobiopterin biosynthetic process"/>
    <property type="evidence" value="ECO:0007669"/>
    <property type="project" value="UniProtKB-UniPathway"/>
</dbReference>
<dbReference type="GO" id="GO:0005739">
    <property type="term" value="C:mitochondrion"/>
    <property type="evidence" value="ECO:0007669"/>
    <property type="project" value="UniProtKB-SubCell"/>
</dbReference>
<dbReference type="InterPro" id="IPR006680">
    <property type="entry name" value="Amidohydro-rel"/>
</dbReference>
<comment type="pathway">
    <text evidence="6">Amino-acid degradation; L-lysine degradation via saccharopine pathway; glutaryl-CoA from L-lysine: step 6/6.</text>
</comment>
<dbReference type="GO" id="GO:0003874">
    <property type="term" value="F:6-pyruvoyltetrahydropterin synthase activity"/>
    <property type="evidence" value="ECO:0007669"/>
    <property type="project" value="UniProtKB-EC"/>
</dbReference>
<keyword evidence="18" id="KW-0378">Hydrolase</keyword>
<keyword evidence="17" id="KW-0479">Metal-binding</keyword>
<keyword evidence="15" id="KW-0816">Tricarboxylic acid cycle</keyword>
<protein>
    <recommendedName>
        <fullName evidence="14">Dihydrolipoyllysine-residue succinyltransferase component of 2-oxoglutarate dehydrogenase complex, mitochondrial</fullName>
        <ecNumber evidence="11">2.3.1.61</ecNumber>
        <ecNumber evidence="10">3.5.1.25</ecNumber>
        <ecNumber evidence="12">4.2.3.12</ecNumber>
    </recommendedName>
    <alternativeName>
        <fullName evidence="28">2-oxoglutarate dehydrogenase complex component E2</fullName>
    </alternativeName>
    <alternativeName>
        <fullName evidence="27">E2K</fullName>
    </alternativeName>
    <alternativeName>
        <fullName evidence="13">N-acetylglucosamine-6-phosphate deacetylase</fullName>
    </alternativeName>
</protein>
<dbReference type="SUPFAM" id="SSF51230">
    <property type="entry name" value="Single hybrid motif"/>
    <property type="match status" value="1"/>
</dbReference>
<comment type="cofactor">
    <cofactor evidence="1">
        <name>(R)-lipoate</name>
        <dbReference type="ChEBI" id="CHEBI:83088"/>
    </cofactor>
</comment>
<dbReference type="SUPFAM" id="SSF51338">
    <property type="entry name" value="Composite domain of metallo-dependent hydrolases"/>
    <property type="match status" value="1"/>
</dbReference>
<dbReference type="EMBL" id="CAJNOW010018482">
    <property type="protein sequence ID" value="CAF1665459.1"/>
    <property type="molecule type" value="Genomic_DNA"/>
</dbReference>
<dbReference type="PROSITE" id="PS50968">
    <property type="entry name" value="BIOTINYL_LIPOYL"/>
    <property type="match status" value="1"/>
</dbReference>
<dbReference type="InterPro" id="IPR003764">
    <property type="entry name" value="GlcNAc_6-P_deAcase"/>
</dbReference>
<dbReference type="InterPro" id="IPR022470">
    <property type="entry name" value="PTPS_Cys_AS"/>
</dbReference>
<dbReference type="GO" id="GO:0033512">
    <property type="term" value="P:L-lysine catabolic process to acetyl-CoA via saccharopine"/>
    <property type="evidence" value="ECO:0007669"/>
    <property type="project" value="UniProtKB-UniPathway"/>
</dbReference>
<comment type="cofactor">
    <cofactor evidence="3">
        <name>a divalent metal cation</name>
        <dbReference type="ChEBI" id="CHEBI:60240"/>
    </cofactor>
</comment>
<comment type="function">
    <text evidence="29">Dihydrolipoamide succinyltransferase (E2) component of the 2-oxoglutarate dehydrogenase complex. The 2-oxoglutarate dehydrogenase complex catalyzes the overall conversion of 2-oxoglutarate to succinyl-CoA and CO(2). The 2-oxoglutarate dehydrogenase complex is mainly active in the mitochondrion. A fraction of the 2-oxoglutarate dehydrogenase complex also localizes in the nucleus and is required for lysine succinylation of histones: associates with KAT2A on chromatin and provides succinyl-CoA to histone succinyltransferase KAT2A.</text>
</comment>
<evidence type="ECO:0000256" key="3">
    <source>
        <dbReference type="ARBA" id="ARBA00001968"/>
    </source>
</evidence>
<dbReference type="AlphaFoldDB" id="A0A816FS82"/>
<dbReference type="Pfam" id="PF01242">
    <property type="entry name" value="PTPS"/>
    <property type="match status" value="1"/>
</dbReference>
<dbReference type="GO" id="GO:0046872">
    <property type="term" value="F:metal ion binding"/>
    <property type="evidence" value="ECO:0007669"/>
    <property type="project" value="UniProtKB-KW"/>
</dbReference>
<evidence type="ECO:0000256" key="24">
    <source>
        <dbReference type="ARBA" id="ARBA00023239"/>
    </source>
</evidence>
<dbReference type="InterPro" id="IPR038418">
    <property type="entry name" value="6-PTP_synth/QueD_sf"/>
</dbReference>
<dbReference type="SUPFAM" id="SSF52777">
    <property type="entry name" value="CoA-dependent acyltransferases"/>
    <property type="match status" value="1"/>
</dbReference>
<evidence type="ECO:0000256" key="2">
    <source>
        <dbReference type="ARBA" id="ARBA00001947"/>
    </source>
</evidence>
<dbReference type="InterPro" id="IPR006255">
    <property type="entry name" value="SucB"/>
</dbReference>
<evidence type="ECO:0000256" key="29">
    <source>
        <dbReference type="ARBA" id="ARBA00046046"/>
    </source>
</evidence>
<evidence type="ECO:0000256" key="22">
    <source>
        <dbReference type="ARBA" id="ARBA00023007"/>
    </source>
</evidence>
<evidence type="ECO:0000256" key="28">
    <source>
        <dbReference type="ARBA" id="ARBA00032406"/>
    </source>
</evidence>
<dbReference type="GO" id="GO:0019262">
    <property type="term" value="P:N-acetylneuraminate catabolic process"/>
    <property type="evidence" value="ECO:0007669"/>
    <property type="project" value="UniProtKB-ARBA"/>
</dbReference>
<keyword evidence="20" id="KW-0862">Zinc</keyword>
<dbReference type="InterPro" id="IPR011053">
    <property type="entry name" value="Single_hybrid_motif"/>
</dbReference>
<organism evidence="33 34">
    <name type="scientific">Rotaria magnacalcarata</name>
    <dbReference type="NCBI Taxonomy" id="392030"/>
    <lineage>
        <taxon>Eukaryota</taxon>
        <taxon>Metazoa</taxon>
        <taxon>Spiralia</taxon>
        <taxon>Gnathifera</taxon>
        <taxon>Rotifera</taxon>
        <taxon>Eurotatoria</taxon>
        <taxon>Bdelloidea</taxon>
        <taxon>Philodinida</taxon>
        <taxon>Philodinidae</taxon>
        <taxon>Rotaria</taxon>
    </lineage>
</organism>
<evidence type="ECO:0000256" key="23">
    <source>
        <dbReference type="ARBA" id="ARBA00023128"/>
    </source>
</evidence>
<dbReference type="SUPFAM" id="SSF51556">
    <property type="entry name" value="Metallo-dependent hydrolases"/>
    <property type="match status" value="1"/>
</dbReference>
<evidence type="ECO:0000256" key="17">
    <source>
        <dbReference type="ARBA" id="ARBA00022723"/>
    </source>
</evidence>
<dbReference type="InterPro" id="IPR011059">
    <property type="entry name" value="Metal-dep_hydrolase_composite"/>
</dbReference>
<evidence type="ECO:0000256" key="12">
    <source>
        <dbReference type="ARBA" id="ARBA00013100"/>
    </source>
</evidence>
<comment type="caution">
    <text evidence="33">The sequence shown here is derived from an EMBL/GenBank/DDBJ whole genome shotgun (WGS) entry which is preliminary data.</text>
</comment>
<dbReference type="GO" id="GO:0004149">
    <property type="term" value="F:dihydrolipoyllysine-residue succinyltransferase activity"/>
    <property type="evidence" value="ECO:0007669"/>
    <property type="project" value="UniProtKB-EC"/>
</dbReference>
<dbReference type="FunFam" id="3.30.479.10:FF:000003">
    <property type="entry name" value="6-pyruvoyl tetrahydrobiopterin synthase"/>
    <property type="match status" value="1"/>
</dbReference>
<dbReference type="InterPro" id="IPR050537">
    <property type="entry name" value="2-oxoacid_dehydrogenase"/>
</dbReference>
<evidence type="ECO:0000256" key="6">
    <source>
        <dbReference type="ARBA" id="ARBA00005145"/>
    </source>
</evidence>
<evidence type="ECO:0000256" key="30">
    <source>
        <dbReference type="ARBA" id="ARBA00047647"/>
    </source>
</evidence>
<dbReference type="UniPathway" id="UPA00868">
    <property type="reaction ID" value="UER00840"/>
</dbReference>
<keyword evidence="23" id="KW-0496">Mitochondrion</keyword>
<comment type="subcellular location">
    <subcellularLocation>
        <location evidence="4">Mitochondrion</location>
    </subcellularLocation>
</comment>
<dbReference type="FunFam" id="3.30.559.10:FF:000006">
    <property type="entry name" value="Dihydrolipoyllysine-residue succinyltransferase component of 2-oxoglutarate dehydrogenase complex, mitochondrial"/>
    <property type="match status" value="1"/>
</dbReference>
<dbReference type="GO" id="GO:0045252">
    <property type="term" value="C:oxoglutarate dehydrogenase complex"/>
    <property type="evidence" value="ECO:0007669"/>
    <property type="project" value="InterPro"/>
</dbReference>
<comment type="similarity">
    <text evidence="8">Belongs to the PTPS family.</text>
</comment>
<dbReference type="InterPro" id="IPR003016">
    <property type="entry name" value="2-oxoA_DH_lipoyl-BS"/>
</dbReference>
<dbReference type="PROSITE" id="PS00189">
    <property type="entry name" value="LIPOYL"/>
    <property type="match status" value="1"/>
</dbReference>
<dbReference type="FunFam" id="3.20.20.140:FF:000023">
    <property type="entry name" value="N-acetylglucosamine-6-phosphate deacetylase"/>
    <property type="match status" value="1"/>
</dbReference>
<dbReference type="Pfam" id="PF00198">
    <property type="entry name" value="2-oxoacid_dh"/>
    <property type="match status" value="1"/>
</dbReference>
<feature type="compositionally biased region" description="Basic and acidic residues" evidence="31">
    <location>
        <begin position="727"/>
        <end position="736"/>
    </location>
</feature>
<comment type="catalytic activity">
    <reaction evidence="30">
        <text>N-acetyl-D-glucosamine 6-phosphate + H2O = D-glucosamine 6-phosphate + acetate</text>
        <dbReference type="Rhea" id="RHEA:22936"/>
        <dbReference type="ChEBI" id="CHEBI:15377"/>
        <dbReference type="ChEBI" id="CHEBI:30089"/>
        <dbReference type="ChEBI" id="CHEBI:57513"/>
        <dbReference type="ChEBI" id="CHEBI:58725"/>
        <dbReference type="EC" id="3.5.1.25"/>
    </reaction>
</comment>
<dbReference type="GO" id="GO:0106279">
    <property type="term" value="P:negative regulation of UDP-N-acetylglucosamine biosynthetic process"/>
    <property type="evidence" value="ECO:0007669"/>
    <property type="project" value="UniProtKB-ARBA"/>
</dbReference>
<evidence type="ECO:0000256" key="25">
    <source>
        <dbReference type="ARBA" id="ARBA00023277"/>
    </source>
</evidence>
<evidence type="ECO:0000256" key="15">
    <source>
        <dbReference type="ARBA" id="ARBA00022532"/>
    </source>
</evidence>
<keyword evidence="26" id="KW-0012">Acyltransferase</keyword>
<evidence type="ECO:0000256" key="11">
    <source>
        <dbReference type="ARBA" id="ARBA00012945"/>
    </source>
</evidence>
<keyword evidence="25" id="KW-0119">Carbohydrate metabolism</keyword>
<dbReference type="GO" id="GO:0006044">
    <property type="term" value="P:N-acetylglucosamine metabolic process"/>
    <property type="evidence" value="ECO:0007669"/>
    <property type="project" value="InterPro"/>
</dbReference>
<dbReference type="EC" id="4.2.3.12" evidence="12"/>
<dbReference type="EC" id="2.3.1.61" evidence="11"/>
<evidence type="ECO:0000313" key="34">
    <source>
        <dbReference type="Proteomes" id="UP000663834"/>
    </source>
</evidence>
<feature type="compositionally biased region" description="Low complexity" evidence="31">
    <location>
        <begin position="737"/>
        <end position="752"/>
    </location>
</feature>
<feature type="compositionally biased region" description="Polar residues" evidence="31">
    <location>
        <begin position="764"/>
        <end position="781"/>
    </location>
</feature>
<dbReference type="InterPro" id="IPR032466">
    <property type="entry name" value="Metal_Hydrolase"/>
</dbReference>
<dbReference type="InterPro" id="IPR023213">
    <property type="entry name" value="CAT-like_dom_sf"/>
</dbReference>
<dbReference type="NCBIfam" id="NF004309">
    <property type="entry name" value="PRK05704.1"/>
    <property type="match status" value="1"/>
</dbReference>
<dbReference type="PANTHER" id="PTHR43416:SF5">
    <property type="entry name" value="DIHYDROLIPOYLLYSINE-RESIDUE SUCCINYLTRANSFERASE COMPONENT OF 2-OXOGLUTARATE DEHYDROGENASE COMPLEX, MITOCHONDRIAL"/>
    <property type="match status" value="1"/>
</dbReference>
<evidence type="ECO:0000256" key="18">
    <source>
        <dbReference type="ARBA" id="ARBA00022801"/>
    </source>
</evidence>
<dbReference type="Gene3D" id="2.30.40.10">
    <property type="entry name" value="Urease, subunit C, domain 1"/>
    <property type="match status" value="1"/>
</dbReference>
<dbReference type="CDD" id="cd00854">
    <property type="entry name" value="NagA"/>
    <property type="match status" value="1"/>
</dbReference>
<dbReference type="UniPathway" id="UPA00849">
    <property type="reaction ID" value="UER00819"/>
</dbReference>
<evidence type="ECO:0000256" key="9">
    <source>
        <dbReference type="ARBA" id="ARBA00010716"/>
    </source>
</evidence>
<evidence type="ECO:0000256" key="20">
    <source>
        <dbReference type="ARBA" id="ARBA00022833"/>
    </source>
</evidence>
<evidence type="ECO:0000256" key="4">
    <source>
        <dbReference type="ARBA" id="ARBA00004173"/>
    </source>
</evidence>
<dbReference type="PANTHER" id="PTHR43416">
    <property type="entry name" value="DIHYDROLIPOYLLYSINE-RESIDUE SUCCINYLTRANSFERASE COMPONENT OF 2-OXOGLUTARATE DEHYDROGENASE COMPLEX, MITOCHONDRIAL-RELATED"/>
    <property type="match status" value="1"/>
</dbReference>
<dbReference type="GO" id="GO:0008448">
    <property type="term" value="F:N-acetylglucosamine-6-phosphate deacetylase activity"/>
    <property type="evidence" value="ECO:0007669"/>
    <property type="project" value="UniProtKB-EC"/>
</dbReference>
<dbReference type="GO" id="GO:0006099">
    <property type="term" value="P:tricarboxylic acid cycle"/>
    <property type="evidence" value="ECO:0007669"/>
    <property type="project" value="UniProtKB-KW"/>
</dbReference>
<dbReference type="Gene3D" id="3.30.479.10">
    <property type="entry name" value="6-pyruvoyl tetrahydropterin synthase/QueD"/>
    <property type="match status" value="1"/>
</dbReference>
<dbReference type="CDD" id="cd06849">
    <property type="entry name" value="lipoyl_domain"/>
    <property type="match status" value="1"/>
</dbReference>
<evidence type="ECO:0000256" key="21">
    <source>
        <dbReference type="ARBA" id="ARBA00022946"/>
    </source>
</evidence>
<evidence type="ECO:0000256" key="1">
    <source>
        <dbReference type="ARBA" id="ARBA00001938"/>
    </source>
</evidence>
<dbReference type="NCBIfam" id="TIGR01347">
    <property type="entry name" value="sucB"/>
    <property type="match status" value="1"/>
</dbReference>
<keyword evidence="22" id="KW-0783">Tetrahydrobiopterin biosynthesis</keyword>
<evidence type="ECO:0000256" key="27">
    <source>
        <dbReference type="ARBA" id="ARBA00031331"/>
    </source>
</evidence>
<dbReference type="SUPFAM" id="SSF55620">
    <property type="entry name" value="Tetrahydrobiopterin biosynthesis enzymes-like"/>
    <property type="match status" value="1"/>
</dbReference>
<gene>
    <name evidence="33" type="ORF">KQP761_LOCUS32993</name>
</gene>
<dbReference type="PROSITE" id="PS00987">
    <property type="entry name" value="PTPS_1"/>
    <property type="match status" value="1"/>
</dbReference>
<keyword evidence="19" id="KW-0450">Lipoyl</keyword>
<evidence type="ECO:0000256" key="26">
    <source>
        <dbReference type="ARBA" id="ARBA00023315"/>
    </source>
</evidence>
<evidence type="ECO:0000256" key="14">
    <source>
        <dbReference type="ARBA" id="ARBA00020294"/>
    </source>
</evidence>
<comment type="similarity">
    <text evidence="7">Belongs to the 2-oxoacid dehydrogenase family.</text>
</comment>
<comment type="cofactor">
    <cofactor evidence="2">
        <name>Zn(2+)</name>
        <dbReference type="ChEBI" id="CHEBI:29105"/>
    </cofactor>
</comment>
<dbReference type="Gene3D" id="3.20.20.140">
    <property type="entry name" value="Metal-dependent hydrolases"/>
    <property type="match status" value="1"/>
</dbReference>
<accession>A0A816FS82</accession>
<evidence type="ECO:0000313" key="33">
    <source>
        <dbReference type="EMBL" id="CAF1665459.1"/>
    </source>
</evidence>
<dbReference type="InterPro" id="IPR007115">
    <property type="entry name" value="6-PTP_synth/QueD"/>
</dbReference>
<evidence type="ECO:0000256" key="10">
    <source>
        <dbReference type="ARBA" id="ARBA00011899"/>
    </source>
</evidence>
<evidence type="ECO:0000256" key="13">
    <source>
        <dbReference type="ARBA" id="ARBA00018029"/>
    </source>
</evidence>
<comment type="pathway">
    <text evidence="5">Cofactor biosynthesis; tetrahydrobiopterin biosynthesis; tetrahydrobiopterin from 7,8-dihydroneopterin triphosphate: step 1/3.</text>
</comment>
<name>A0A816FS82_9BILA</name>
<dbReference type="InterPro" id="IPR001078">
    <property type="entry name" value="2-oxoacid_DH_actylTfrase"/>
</dbReference>
<evidence type="ECO:0000256" key="31">
    <source>
        <dbReference type="SAM" id="MobiDB-lite"/>
    </source>
</evidence>
<proteinExistence type="inferred from homology"/>
<dbReference type="EC" id="3.5.1.25" evidence="10"/>
<dbReference type="Pfam" id="PF01979">
    <property type="entry name" value="Amidohydro_1"/>
    <property type="match status" value="1"/>
</dbReference>
<evidence type="ECO:0000256" key="5">
    <source>
        <dbReference type="ARBA" id="ARBA00005126"/>
    </source>
</evidence>
<keyword evidence="21" id="KW-0809">Transit peptide</keyword>
<dbReference type="Pfam" id="PF00364">
    <property type="entry name" value="Biotin_lipoyl"/>
    <property type="match status" value="1"/>
</dbReference>
<evidence type="ECO:0000256" key="16">
    <source>
        <dbReference type="ARBA" id="ARBA00022679"/>
    </source>
</evidence>
<keyword evidence="24" id="KW-0456">Lyase</keyword>